<comment type="caution">
    <text evidence="1">The sequence shown here is derived from an EMBL/GenBank/DDBJ whole genome shotgun (WGS) entry which is preliminary data.</text>
</comment>
<keyword evidence="2" id="KW-1185">Reference proteome</keyword>
<proteinExistence type="predicted"/>
<evidence type="ECO:0000313" key="2">
    <source>
        <dbReference type="Proteomes" id="UP000534783"/>
    </source>
</evidence>
<evidence type="ECO:0008006" key="3">
    <source>
        <dbReference type="Google" id="ProtNLM"/>
    </source>
</evidence>
<dbReference type="AlphaFoldDB" id="A0A7X6DNI3"/>
<protein>
    <recommendedName>
        <fullName evidence="3">Doubled CXXCH motif domain-containing protein</fullName>
    </recommendedName>
</protein>
<organism evidence="1 2">
    <name type="scientific">Candidatus Manganitrophus noduliformans</name>
    <dbReference type="NCBI Taxonomy" id="2606439"/>
    <lineage>
        <taxon>Bacteria</taxon>
        <taxon>Pseudomonadati</taxon>
        <taxon>Nitrospirota</taxon>
        <taxon>Nitrospiria</taxon>
        <taxon>Candidatus Troglogloeales</taxon>
        <taxon>Candidatus Manganitrophaceae</taxon>
        <taxon>Candidatus Manganitrophus</taxon>
    </lineage>
</organism>
<dbReference type="EMBL" id="VTOW01000001">
    <property type="protein sequence ID" value="NKE70513.1"/>
    <property type="molecule type" value="Genomic_DNA"/>
</dbReference>
<accession>A0A7X6DNI3</accession>
<sequence>MTTRRSASDRQRMVLKRIGRFLHAANGLLPAGFSSRRRNFILIVLALTGTAFSLLNVFASEDVRHTKHNLAVNPDTFAREGSDFKAGELTSLRGARNPEVRGVEGDIRLNEEVCIFCHTPHGAQSNVGGLVGHAPLWNRRLSNPMAFTPYTSPNYDAQDMLGTPGRPKGVSLACLSCHDGAVAFDALINSSGSGGFFPSNRVLTGAGGSIGMTFSGPAVDATNSFREGRRDDTSGGFVFFDAFGGGPNASLGAEPFPNLGLDLRDDHPVSIEIPRTDPQFREILTNITSKGGRIPGSGSVMWIDRNPNGAFLPLDKRDRIRAYPSDPARPDAPYIECASCHNPHEASRPGGQPALSEPVNPQTVNNNLFLRMASMPGANSQDRNAGSLVCLSCHKK</sequence>
<name>A0A7X6DNI3_9BACT</name>
<evidence type="ECO:0000313" key="1">
    <source>
        <dbReference type="EMBL" id="NKE70513.1"/>
    </source>
</evidence>
<dbReference type="RefSeq" id="WP_168058758.1">
    <property type="nucleotide sequence ID" value="NZ_VTOW01000001.1"/>
</dbReference>
<gene>
    <name evidence="1" type="ORF">MNODULE_07145</name>
</gene>
<reference evidence="1 2" key="1">
    <citation type="journal article" date="2020" name="Nature">
        <title>Bacterial chemolithoautotrophy via manganese oxidation.</title>
        <authorList>
            <person name="Yu H."/>
            <person name="Leadbetter J.R."/>
        </authorList>
    </citation>
    <scope>NUCLEOTIDE SEQUENCE [LARGE SCALE GENOMIC DNA]</scope>
    <source>
        <strain evidence="1 2">Mn-1</strain>
    </source>
</reference>
<dbReference type="Proteomes" id="UP000534783">
    <property type="component" value="Unassembled WGS sequence"/>
</dbReference>
<dbReference type="SUPFAM" id="SSF48695">
    <property type="entry name" value="Multiheme cytochromes"/>
    <property type="match status" value="1"/>
</dbReference>
<dbReference type="InterPro" id="IPR036280">
    <property type="entry name" value="Multihaem_cyt_sf"/>
</dbReference>